<accession>A0A833RZN0</accession>
<evidence type="ECO:0000313" key="1">
    <source>
        <dbReference type="EMBL" id="KAF3425072.1"/>
    </source>
</evidence>
<sequence length="78" mass="8887">MKSSVAIEFLFSLSQSDNQQILSNCILKVTDQHVLPSNMDVGHLRSGCLGTIGYNILLQWFNKFMLSLDIDKFMLSQY</sequence>
<protein>
    <submittedName>
        <fullName evidence="1">Uncharacterized protein</fullName>
    </submittedName>
</protein>
<dbReference type="EMBL" id="WNWW01000418">
    <property type="protein sequence ID" value="KAF3425072.1"/>
    <property type="molecule type" value="Genomic_DNA"/>
</dbReference>
<reference evidence="1" key="1">
    <citation type="submission" date="2019-11" db="EMBL/GenBank/DDBJ databases">
        <title>The nuclear and mitochondrial genomes of Frieseomelitta varia - a highly eusocial stingless bee (Meliponini) with a permanently sterile worker caste.</title>
        <authorList>
            <person name="Freitas F.C.P."/>
            <person name="Lourenco A.P."/>
            <person name="Nunes F.M.F."/>
            <person name="Paschoal A.R."/>
            <person name="Abreu F.C.P."/>
            <person name="Barbin F.O."/>
            <person name="Bataglia L."/>
            <person name="Cardoso-Junior C.A.M."/>
            <person name="Cervoni M.S."/>
            <person name="Silva S.R."/>
            <person name="Dalarmi F."/>
            <person name="Del Lama M.A."/>
            <person name="Depintor T.S."/>
            <person name="Ferreira K.M."/>
            <person name="Goria P.S."/>
            <person name="Jaskot M.C."/>
            <person name="Lago D.C."/>
            <person name="Luna-Lucena D."/>
            <person name="Moda L.M."/>
            <person name="Nascimento L."/>
            <person name="Pedrino M."/>
            <person name="Rabico F.O."/>
            <person name="Sanches F.C."/>
            <person name="Santos D.E."/>
            <person name="Santos C.G."/>
            <person name="Vieira J."/>
            <person name="Lopes T.F."/>
            <person name="Barchuk A.R."/>
            <person name="Hartfelder K."/>
            <person name="Simoes Z.L.P."/>
            <person name="Bitondi M.M.G."/>
            <person name="Pinheiro D.G."/>
        </authorList>
    </citation>
    <scope>NUCLEOTIDE SEQUENCE</scope>
    <source>
        <strain evidence="1">USP_RPSP 00005682</strain>
        <tissue evidence="1">Whole individual</tissue>
    </source>
</reference>
<organism evidence="1 2">
    <name type="scientific">Frieseomelitta varia</name>
    <dbReference type="NCBI Taxonomy" id="561572"/>
    <lineage>
        <taxon>Eukaryota</taxon>
        <taxon>Metazoa</taxon>
        <taxon>Ecdysozoa</taxon>
        <taxon>Arthropoda</taxon>
        <taxon>Hexapoda</taxon>
        <taxon>Insecta</taxon>
        <taxon>Pterygota</taxon>
        <taxon>Neoptera</taxon>
        <taxon>Endopterygota</taxon>
        <taxon>Hymenoptera</taxon>
        <taxon>Apocrita</taxon>
        <taxon>Aculeata</taxon>
        <taxon>Apoidea</taxon>
        <taxon>Anthophila</taxon>
        <taxon>Apidae</taxon>
        <taxon>Frieseomelitta</taxon>
    </lineage>
</organism>
<dbReference type="Proteomes" id="UP000655588">
    <property type="component" value="Unassembled WGS sequence"/>
</dbReference>
<keyword evidence="2" id="KW-1185">Reference proteome</keyword>
<name>A0A833RZN0_9HYME</name>
<comment type="caution">
    <text evidence="1">The sequence shown here is derived from an EMBL/GenBank/DDBJ whole genome shotgun (WGS) entry which is preliminary data.</text>
</comment>
<proteinExistence type="predicted"/>
<gene>
    <name evidence="1" type="ORF">E2986_12803</name>
</gene>
<dbReference type="AlphaFoldDB" id="A0A833RZN0"/>
<evidence type="ECO:0000313" key="2">
    <source>
        <dbReference type="Proteomes" id="UP000655588"/>
    </source>
</evidence>